<gene>
    <name evidence="2" type="ORF">DHEL01_v205143</name>
</gene>
<evidence type="ECO:0000313" key="3">
    <source>
        <dbReference type="Proteomes" id="UP000094444"/>
    </source>
</evidence>
<evidence type="ECO:0000313" key="2">
    <source>
        <dbReference type="EMBL" id="POS76456.1"/>
    </source>
</evidence>
<keyword evidence="3" id="KW-1185">Reference proteome</keyword>
<dbReference type="AlphaFoldDB" id="A0A2P5I1T2"/>
<accession>A0A2P5I1T2</accession>
<feature type="region of interest" description="Disordered" evidence="1">
    <location>
        <begin position="43"/>
        <end position="80"/>
    </location>
</feature>
<organism evidence="2 3">
    <name type="scientific">Diaporthe helianthi</name>
    <dbReference type="NCBI Taxonomy" id="158607"/>
    <lineage>
        <taxon>Eukaryota</taxon>
        <taxon>Fungi</taxon>
        <taxon>Dikarya</taxon>
        <taxon>Ascomycota</taxon>
        <taxon>Pezizomycotina</taxon>
        <taxon>Sordariomycetes</taxon>
        <taxon>Sordariomycetidae</taxon>
        <taxon>Diaporthales</taxon>
        <taxon>Diaporthaceae</taxon>
        <taxon>Diaporthe</taxon>
    </lineage>
</organism>
<dbReference type="InParanoid" id="A0A2P5I1T2"/>
<protein>
    <submittedName>
        <fullName evidence="2">Uncharacterized protein</fullName>
    </submittedName>
</protein>
<reference evidence="2" key="1">
    <citation type="submission" date="2017-09" db="EMBL/GenBank/DDBJ databases">
        <title>Polyketide synthases of a Diaporthe helianthi virulent isolate.</title>
        <authorList>
            <person name="Baroncelli R."/>
        </authorList>
    </citation>
    <scope>NUCLEOTIDE SEQUENCE [LARGE SCALE GENOMIC DNA]</scope>
    <source>
        <strain evidence="2">7/96</strain>
    </source>
</reference>
<evidence type="ECO:0000256" key="1">
    <source>
        <dbReference type="SAM" id="MobiDB-lite"/>
    </source>
</evidence>
<dbReference type="OrthoDB" id="2830113at2759"/>
<sequence length="80" mass="8401">MASDAATNAVILEVLNRHLKNEPHEREEITINEAKHEIISSDACGGGANSAAMPPSASQPPIIPQVGGDTKHAMTKTSSR</sequence>
<comment type="caution">
    <text evidence="2">The sequence shown here is derived from an EMBL/GenBank/DDBJ whole genome shotgun (WGS) entry which is preliminary data.</text>
</comment>
<dbReference type="Proteomes" id="UP000094444">
    <property type="component" value="Unassembled WGS sequence"/>
</dbReference>
<name>A0A2P5I1T2_DIAHE</name>
<proteinExistence type="predicted"/>
<dbReference type="EMBL" id="MAVT02000367">
    <property type="protein sequence ID" value="POS76456.1"/>
    <property type="molecule type" value="Genomic_DNA"/>
</dbReference>